<evidence type="ECO:0000313" key="3">
    <source>
        <dbReference type="Proteomes" id="UP000812287"/>
    </source>
</evidence>
<keyword evidence="1" id="KW-0732">Signal</keyword>
<protein>
    <recommendedName>
        <fullName evidence="4">Secreted protein</fullName>
    </recommendedName>
</protein>
<evidence type="ECO:0000256" key="1">
    <source>
        <dbReference type="SAM" id="SignalP"/>
    </source>
</evidence>
<dbReference type="GeneID" id="66101532"/>
<feature type="chain" id="PRO_5040442746" description="Secreted protein" evidence="1">
    <location>
        <begin position="19"/>
        <end position="73"/>
    </location>
</feature>
<dbReference type="EMBL" id="MU250536">
    <property type="protein sequence ID" value="KAG7445497.1"/>
    <property type="molecule type" value="Genomic_DNA"/>
</dbReference>
<proteinExistence type="predicted"/>
<gene>
    <name evidence="2" type="ORF">BT62DRAFT_1076591</name>
</gene>
<dbReference type="RefSeq" id="XP_043038997.1">
    <property type="nucleotide sequence ID" value="XM_043179238.1"/>
</dbReference>
<dbReference type="Proteomes" id="UP000812287">
    <property type="component" value="Unassembled WGS sequence"/>
</dbReference>
<name>A0A9P7VRX7_9AGAR</name>
<organism evidence="2 3">
    <name type="scientific">Guyanagaster necrorhizus</name>
    <dbReference type="NCBI Taxonomy" id="856835"/>
    <lineage>
        <taxon>Eukaryota</taxon>
        <taxon>Fungi</taxon>
        <taxon>Dikarya</taxon>
        <taxon>Basidiomycota</taxon>
        <taxon>Agaricomycotina</taxon>
        <taxon>Agaricomycetes</taxon>
        <taxon>Agaricomycetidae</taxon>
        <taxon>Agaricales</taxon>
        <taxon>Marasmiineae</taxon>
        <taxon>Physalacriaceae</taxon>
        <taxon>Guyanagaster</taxon>
    </lineage>
</organism>
<sequence length="73" mass="8387">MGFLCLILRFSVFTAVYYRRLLTIIDITQISSPVCPDREAKIYRVRFDIRETGAFQTVLPTSPPTSASRFPRS</sequence>
<feature type="signal peptide" evidence="1">
    <location>
        <begin position="1"/>
        <end position="18"/>
    </location>
</feature>
<accession>A0A9P7VRX7</accession>
<reference evidence="2" key="1">
    <citation type="submission" date="2020-11" db="EMBL/GenBank/DDBJ databases">
        <title>Adaptations for nitrogen fixation in a non-lichenized fungal sporocarp promotes dispersal by wood-feeding termites.</title>
        <authorList>
            <consortium name="DOE Joint Genome Institute"/>
            <person name="Koch R.A."/>
            <person name="Yoon G."/>
            <person name="Arayal U."/>
            <person name="Lail K."/>
            <person name="Amirebrahimi M."/>
            <person name="Labutti K."/>
            <person name="Lipzen A."/>
            <person name="Riley R."/>
            <person name="Barry K."/>
            <person name="Henrissat B."/>
            <person name="Grigoriev I.V."/>
            <person name="Herr J.R."/>
            <person name="Aime M.C."/>
        </authorList>
    </citation>
    <scope>NUCLEOTIDE SEQUENCE</scope>
    <source>
        <strain evidence="2">MCA 3950</strain>
    </source>
</reference>
<dbReference type="AlphaFoldDB" id="A0A9P7VRX7"/>
<comment type="caution">
    <text evidence="2">The sequence shown here is derived from an EMBL/GenBank/DDBJ whole genome shotgun (WGS) entry which is preliminary data.</text>
</comment>
<keyword evidence="3" id="KW-1185">Reference proteome</keyword>
<evidence type="ECO:0008006" key="4">
    <source>
        <dbReference type="Google" id="ProtNLM"/>
    </source>
</evidence>
<evidence type="ECO:0000313" key="2">
    <source>
        <dbReference type="EMBL" id="KAG7445497.1"/>
    </source>
</evidence>